<dbReference type="Proteomes" id="UP000276128">
    <property type="component" value="Unassembled WGS sequence"/>
</dbReference>
<evidence type="ECO:0000313" key="1">
    <source>
        <dbReference type="EMBL" id="RTE10698.1"/>
    </source>
</evidence>
<organism evidence="1 2">
    <name type="scientific">Paenibacillus whitsoniae</name>
    <dbReference type="NCBI Taxonomy" id="2496558"/>
    <lineage>
        <taxon>Bacteria</taxon>
        <taxon>Bacillati</taxon>
        <taxon>Bacillota</taxon>
        <taxon>Bacilli</taxon>
        <taxon>Bacillales</taxon>
        <taxon>Paenibacillaceae</taxon>
        <taxon>Paenibacillus</taxon>
    </lineage>
</organism>
<sequence length="176" mass="19546">MSMIILLRGRAGTGKSTLSNELAKRLAYPVLHKDDIYDTVAGSVQEHSVRNRICFDFLYRFLADVISAKAHVILDFGFNQPDDVLRLKSWIAERGGVLATIHCHCSDERVWAQRLAARSVNPLPNQRITDLETLHSHYNAPDAHMAGELSVDTVLPIESSIATILSFLAYTRGTSA</sequence>
<gene>
    <name evidence="1" type="ORF">EJQ19_05345</name>
</gene>
<reference evidence="1 2" key="1">
    <citation type="submission" date="2018-12" db="EMBL/GenBank/DDBJ databases">
        <title>Bacillus ochoae sp. nov., Paenibacillus whitsoniae sp. nov., Paenibacillus spiritus sp. nov. Isolated from the Mars Exploration Rover during spacecraft assembly.</title>
        <authorList>
            <person name="Seuylemezian A."/>
            <person name="Vaishampayan P."/>
        </authorList>
    </citation>
    <scope>NUCLEOTIDE SEQUENCE [LARGE SCALE GENOMIC DNA]</scope>
    <source>
        <strain evidence="1 2">MER 54</strain>
    </source>
</reference>
<comment type="caution">
    <text evidence="1">The sequence shown here is derived from an EMBL/GenBank/DDBJ whole genome shotgun (WGS) entry which is preliminary data.</text>
</comment>
<protein>
    <submittedName>
        <fullName evidence="1">ATP-binding protein</fullName>
    </submittedName>
</protein>
<dbReference type="Gene3D" id="3.40.50.300">
    <property type="entry name" value="P-loop containing nucleotide triphosphate hydrolases"/>
    <property type="match status" value="1"/>
</dbReference>
<dbReference type="OrthoDB" id="2914911at2"/>
<dbReference type="EMBL" id="RXHU01000015">
    <property type="protein sequence ID" value="RTE10698.1"/>
    <property type="molecule type" value="Genomic_DNA"/>
</dbReference>
<dbReference type="AlphaFoldDB" id="A0A430JI22"/>
<keyword evidence="2" id="KW-1185">Reference proteome</keyword>
<dbReference type="Pfam" id="PF13671">
    <property type="entry name" value="AAA_33"/>
    <property type="match status" value="1"/>
</dbReference>
<accession>A0A430JI22</accession>
<dbReference type="PANTHER" id="PTHR37807:SF3">
    <property type="entry name" value="OS07G0160300 PROTEIN"/>
    <property type="match status" value="1"/>
</dbReference>
<dbReference type="RefSeq" id="WP_126140161.1">
    <property type="nucleotide sequence ID" value="NZ_RXHU01000015.1"/>
</dbReference>
<keyword evidence="1" id="KW-0547">Nucleotide-binding</keyword>
<proteinExistence type="predicted"/>
<dbReference type="SUPFAM" id="SSF52540">
    <property type="entry name" value="P-loop containing nucleoside triphosphate hydrolases"/>
    <property type="match status" value="1"/>
</dbReference>
<keyword evidence="1" id="KW-0067">ATP-binding</keyword>
<dbReference type="PANTHER" id="PTHR37807">
    <property type="entry name" value="OS07G0160300 PROTEIN"/>
    <property type="match status" value="1"/>
</dbReference>
<dbReference type="InterPro" id="IPR027417">
    <property type="entry name" value="P-loop_NTPase"/>
</dbReference>
<evidence type="ECO:0000313" key="2">
    <source>
        <dbReference type="Proteomes" id="UP000276128"/>
    </source>
</evidence>
<name>A0A430JI22_9BACL</name>
<dbReference type="GO" id="GO:0005524">
    <property type="term" value="F:ATP binding"/>
    <property type="evidence" value="ECO:0007669"/>
    <property type="project" value="UniProtKB-KW"/>
</dbReference>